<name>A0A7W6NNZ3_9CAUL</name>
<evidence type="ECO:0000259" key="1">
    <source>
        <dbReference type="Pfam" id="PF03435"/>
    </source>
</evidence>
<feature type="domain" description="Saccharopine dehydrogenase NADP binding" evidence="1">
    <location>
        <begin position="4"/>
        <end position="130"/>
    </location>
</feature>
<dbReference type="Pfam" id="PF03435">
    <property type="entry name" value="Sacchrp_dh_NADP"/>
    <property type="match status" value="1"/>
</dbReference>
<evidence type="ECO:0000313" key="4">
    <source>
        <dbReference type="Proteomes" id="UP000529946"/>
    </source>
</evidence>
<dbReference type="PANTHER" id="PTHR43796">
    <property type="entry name" value="CARBOXYNORSPERMIDINE SYNTHASE"/>
    <property type="match status" value="1"/>
</dbReference>
<dbReference type="PANTHER" id="PTHR43796:SF2">
    <property type="entry name" value="CARBOXYNORSPERMIDINE SYNTHASE"/>
    <property type="match status" value="1"/>
</dbReference>
<evidence type="ECO:0000313" key="3">
    <source>
        <dbReference type="EMBL" id="MBB4082308.1"/>
    </source>
</evidence>
<dbReference type="EMBL" id="JACIDM010000001">
    <property type="protein sequence ID" value="MBB4082308.1"/>
    <property type="molecule type" value="Genomic_DNA"/>
</dbReference>
<reference evidence="3 4" key="1">
    <citation type="submission" date="2020-08" db="EMBL/GenBank/DDBJ databases">
        <title>Genomic Encyclopedia of Type Strains, Phase IV (KMG-IV): sequencing the most valuable type-strain genomes for metagenomic binning, comparative biology and taxonomic classification.</title>
        <authorList>
            <person name="Goeker M."/>
        </authorList>
    </citation>
    <scope>NUCLEOTIDE SEQUENCE [LARGE SCALE GENOMIC DNA]</scope>
    <source>
        <strain evidence="3 4">DSM 23960</strain>
    </source>
</reference>
<proteinExistence type="predicted"/>
<keyword evidence="4" id="KW-1185">Reference proteome</keyword>
<organism evidence="3 4">
    <name type="scientific">Brevundimonas lenta</name>
    <dbReference type="NCBI Taxonomy" id="424796"/>
    <lineage>
        <taxon>Bacteria</taxon>
        <taxon>Pseudomonadati</taxon>
        <taxon>Pseudomonadota</taxon>
        <taxon>Alphaproteobacteria</taxon>
        <taxon>Caulobacterales</taxon>
        <taxon>Caulobacteraceae</taxon>
        <taxon>Brevundimonas</taxon>
    </lineage>
</organism>
<dbReference type="InterPro" id="IPR005097">
    <property type="entry name" value="Sacchrp_dh_NADP-bd"/>
</dbReference>
<dbReference type="RefSeq" id="WP_221212206.1">
    <property type="nucleotide sequence ID" value="NZ_BAAAER010000004.1"/>
</dbReference>
<dbReference type="SUPFAM" id="SSF51735">
    <property type="entry name" value="NAD(P)-binding Rossmann-fold domains"/>
    <property type="match status" value="1"/>
</dbReference>
<dbReference type="InterPro" id="IPR025311">
    <property type="entry name" value="DUF4166"/>
</dbReference>
<dbReference type="AlphaFoldDB" id="A0A7W6NNZ3"/>
<evidence type="ECO:0000259" key="2">
    <source>
        <dbReference type="Pfam" id="PF13761"/>
    </source>
</evidence>
<feature type="domain" description="DUF4166" evidence="2">
    <location>
        <begin position="384"/>
        <end position="542"/>
    </location>
</feature>
<sequence>MTRVLVIGAGGVFGSRLVEGLLRDGFDVVVAGRDRARAEGVADWYGYELPEGRVGFAVLDTATLTAADLKATGATIVADMAGPFQGAQPTTARAAIEAGLHYVDLADGRDFVAAFPALDEAAKAAGVVALTGCSSTPALSNAVLDQLTEGWREVVSVEAAISPGARAPRGLSVMQAILSWLGRPVRVFEDGGWTTRPGWSGLYLRDFGVAGRRRVSLCETPDLDVFPARFAPRDRAMFLAGLEPWPAHLGAWVLGRLVQAFRFDPVALAKPLIAMSEWLSALGSDRGAMRVASLGVDADGRAVRGVWRLTAVEGQGPVTPTLPTLAAIRSIDAGRIAPGARACVGVLALEEITVDMAGLGLATESVTDRGAIFARAIGPAFDALPPPIRALHETPGRSLWRGRAMTEGAAGPLAAIIARIIGFPTAQADCAAEVSIDADGDRSEWRRRIGGHAFSSVLSHPREGGRVRERFGATAMDLRLTPEGERLVYSVEGWRLGPIPLPRFLAPSTRAHEQIDAEDRFVFDVEISMPLIGRLVRYRGWLVREV</sequence>
<protein>
    <submittedName>
        <fullName evidence="3">Saccharopine dehydrogenase-like NADP-dependent oxidoreductase</fullName>
    </submittedName>
</protein>
<dbReference type="Gene3D" id="3.40.50.720">
    <property type="entry name" value="NAD(P)-binding Rossmann-like Domain"/>
    <property type="match status" value="1"/>
</dbReference>
<dbReference type="Pfam" id="PF13761">
    <property type="entry name" value="DUF4166"/>
    <property type="match status" value="1"/>
</dbReference>
<gene>
    <name evidence="3" type="ORF">GGR12_001147</name>
</gene>
<accession>A0A7W6NNZ3</accession>
<dbReference type="Proteomes" id="UP000529946">
    <property type="component" value="Unassembled WGS sequence"/>
</dbReference>
<comment type="caution">
    <text evidence="3">The sequence shown here is derived from an EMBL/GenBank/DDBJ whole genome shotgun (WGS) entry which is preliminary data.</text>
</comment>
<dbReference type="InterPro" id="IPR036291">
    <property type="entry name" value="NAD(P)-bd_dom_sf"/>
</dbReference>